<organism evidence="1 2">
    <name type="scientific">Bacteroides nordii</name>
    <dbReference type="NCBI Taxonomy" id="291645"/>
    <lineage>
        <taxon>Bacteria</taxon>
        <taxon>Pseudomonadati</taxon>
        <taxon>Bacteroidota</taxon>
        <taxon>Bacteroidia</taxon>
        <taxon>Bacteroidales</taxon>
        <taxon>Bacteroidaceae</taxon>
        <taxon>Bacteroides</taxon>
    </lineage>
</organism>
<evidence type="ECO:0000313" key="2">
    <source>
        <dbReference type="Proteomes" id="UP000284379"/>
    </source>
</evidence>
<evidence type="ECO:0000313" key="1">
    <source>
        <dbReference type="EMBL" id="RHB35010.1"/>
    </source>
</evidence>
<proteinExistence type="predicted"/>
<comment type="caution">
    <text evidence="1">The sequence shown here is derived from an EMBL/GenBank/DDBJ whole genome shotgun (WGS) entry which is preliminary data.</text>
</comment>
<reference evidence="1 2" key="1">
    <citation type="submission" date="2018-08" db="EMBL/GenBank/DDBJ databases">
        <title>A genome reference for cultivated species of the human gut microbiota.</title>
        <authorList>
            <person name="Zou Y."/>
            <person name="Xue W."/>
            <person name="Luo G."/>
        </authorList>
    </citation>
    <scope>NUCLEOTIDE SEQUENCE [LARGE SCALE GENOMIC DNA]</scope>
    <source>
        <strain evidence="1 2">AM40-30BH</strain>
    </source>
</reference>
<name>A0A413VN09_9BACE</name>
<dbReference type="AlphaFoldDB" id="A0A413VN09"/>
<protein>
    <submittedName>
        <fullName evidence="1">Uncharacterized protein</fullName>
    </submittedName>
</protein>
<accession>A0A413VN09</accession>
<dbReference type="EMBL" id="QSGO01000007">
    <property type="protein sequence ID" value="RHB35010.1"/>
    <property type="molecule type" value="Genomic_DNA"/>
</dbReference>
<dbReference type="Proteomes" id="UP000284379">
    <property type="component" value="Unassembled WGS sequence"/>
</dbReference>
<sequence>MLLFITCGCNTKKHVSNLKIYEDIYTCQGSQDILGKSLNFYRTQLDYLNNFKHVPEKDTVYILEMYGVQGNMLVTIWNKHNTFSYTNEKGDFESKNQPLFTEYMMKLVSEWNIYEIKKEEEMNSNILPSELIYATKIVFTKGKYHIDCIHFKDFFNLKRDQENN</sequence>
<gene>
    <name evidence="1" type="ORF">DW888_11185</name>
</gene>